<proteinExistence type="predicted"/>
<evidence type="ECO:0000313" key="2">
    <source>
        <dbReference type="EMBL" id="MBB6122242.1"/>
    </source>
</evidence>
<evidence type="ECO:0000313" key="3">
    <source>
        <dbReference type="Proteomes" id="UP000536604"/>
    </source>
</evidence>
<accession>A0A841IVP3</accession>
<name>A0A841IVP3_9ACTN</name>
<sequence>MRAADPDATSESLTRRIRGWEAGRSTIRERYRLLPARVLQMDTGTFEERPVAHSNTVRVRAVTSDVIALDELTGEADLLPMAVRTTRSVSAPRPLQGRTRAGPRRADQEPVPRTVGTSPRA</sequence>
<keyword evidence="3" id="KW-1185">Reference proteome</keyword>
<comment type="caution">
    <text evidence="2">The sequence shown here is derived from an EMBL/GenBank/DDBJ whole genome shotgun (WGS) entry which is preliminary data.</text>
</comment>
<gene>
    <name evidence="2" type="ORF">FHS13_004231</name>
</gene>
<dbReference type="EMBL" id="JACHJO010000019">
    <property type="protein sequence ID" value="MBB6122242.1"/>
    <property type="molecule type" value="Genomic_DNA"/>
</dbReference>
<organism evidence="2 3">
    <name type="scientific">Nocardiopsis algeriensis</name>
    <dbReference type="NCBI Taxonomy" id="1478215"/>
    <lineage>
        <taxon>Bacteria</taxon>
        <taxon>Bacillati</taxon>
        <taxon>Actinomycetota</taxon>
        <taxon>Actinomycetes</taxon>
        <taxon>Streptosporangiales</taxon>
        <taxon>Nocardiopsidaceae</taxon>
        <taxon>Nocardiopsis</taxon>
    </lineage>
</organism>
<reference evidence="2 3" key="1">
    <citation type="submission" date="2020-08" db="EMBL/GenBank/DDBJ databases">
        <title>Genomic Encyclopedia of Type Strains, Phase III (KMG-III): the genomes of soil and plant-associated and newly described type strains.</title>
        <authorList>
            <person name="Whitman W."/>
        </authorList>
    </citation>
    <scope>NUCLEOTIDE SEQUENCE [LARGE SCALE GENOMIC DNA]</scope>
    <source>
        <strain evidence="2 3">CECT 8712</strain>
    </source>
</reference>
<dbReference type="AlphaFoldDB" id="A0A841IVP3"/>
<feature type="region of interest" description="Disordered" evidence="1">
    <location>
        <begin position="85"/>
        <end position="121"/>
    </location>
</feature>
<protein>
    <submittedName>
        <fullName evidence="2">Uncharacterized protein</fullName>
    </submittedName>
</protein>
<evidence type="ECO:0000256" key="1">
    <source>
        <dbReference type="SAM" id="MobiDB-lite"/>
    </source>
</evidence>
<dbReference type="Proteomes" id="UP000536604">
    <property type="component" value="Unassembled WGS sequence"/>
</dbReference>